<comment type="caution">
    <text evidence="1">The sequence shown here is derived from an EMBL/GenBank/DDBJ whole genome shotgun (WGS) entry which is preliminary data.</text>
</comment>
<gene>
    <name evidence="1" type="ORF">HCT14_06950</name>
</gene>
<evidence type="ECO:0000313" key="1">
    <source>
        <dbReference type="EMBL" id="NIZ41240.1"/>
    </source>
</evidence>
<dbReference type="EMBL" id="JAATLJ010000001">
    <property type="protein sequence ID" value="NIZ41240.1"/>
    <property type="molecule type" value="Genomic_DNA"/>
</dbReference>
<reference evidence="1 2" key="1">
    <citation type="submission" date="2020-03" db="EMBL/GenBank/DDBJ databases">
        <title>Spirochaetal bacteria isolated from arthropods constitute a novel genus Entomospira genus novum within the order Spirochaetales.</title>
        <authorList>
            <person name="Grana-Miraglia L."/>
            <person name="Sikutova S."/>
            <person name="Fingerle V."/>
            <person name="Sing A."/>
            <person name="Castillo-Ramirez S."/>
            <person name="Margos G."/>
            <person name="Rudolf I."/>
        </authorList>
    </citation>
    <scope>NUCLEOTIDE SEQUENCE [LARGE SCALE GENOMIC DNA]</scope>
    <source>
        <strain evidence="1 2">BR193</strain>
    </source>
</reference>
<dbReference type="Proteomes" id="UP000711995">
    <property type="component" value="Unassembled WGS sequence"/>
</dbReference>
<keyword evidence="2" id="KW-1185">Reference proteome</keyword>
<evidence type="ECO:0000313" key="2">
    <source>
        <dbReference type="Proteomes" id="UP000711995"/>
    </source>
</evidence>
<dbReference type="AlphaFoldDB" id="A0A968G9U7"/>
<name>A0A968G9U7_9SPIO</name>
<dbReference type="RefSeq" id="WP_167700808.1">
    <property type="nucleotide sequence ID" value="NZ_CP118174.1"/>
</dbReference>
<sequence>MPELTSARSLKEIPQKHLRRAIKVSQQYIPTGVNHIYSYELSDDITLSKCFFVGKEQSEPSEIFYQLHFEVDYNYLDELSIQPFTEIICLNENKEQIYAEALDLITDSINVRKSYSSSTSSNGSRRSSRVTYHVSANCIVPDNFVKALQKSQQIRITPFAKSVKSTLSNLHFKRQRYWLKAITLVQHKDFPIKQQS</sequence>
<protein>
    <submittedName>
        <fullName evidence="1">Uncharacterized protein</fullName>
    </submittedName>
</protein>
<accession>A0A968G9U7</accession>
<organism evidence="1 2">
    <name type="scientific">Entomospira entomophila</name>
    <dbReference type="NCBI Taxonomy" id="2719988"/>
    <lineage>
        <taxon>Bacteria</taxon>
        <taxon>Pseudomonadati</taxon>
        <taxon>Spirochaetota</taxon>
        <taxon>Spirochaetia</taxon>
        <taxon>Spirochaetales</taxon>
        <taxon>Spirochaetaceae</taxon>
        <taxon>Entomospira</taxon>
    </lineage>
</organism>
<proteinExistence type="predicted"/>